<accession>A0A941FJR8</accession>
<comment type="caution">
    <text evidence="2">The sequence shown here is derived from an EMBL/GenBank/DDBJ whole genome shotgun (WGS) entry which is preliminary data.</text>
</comment>
<gene>
    <name evidence="2" type="ORF">KEH51_25015</name>
</gene>
<protein>
    <submittedName>
        <fullName evidence="2">Helix-turn-helix domain-containing protein</fullName>
    </submittedName>
</protein>
<dbReference type="Gene3D" id="1.10.10.2840">
    <property type="entry name" value="PucR C-terminal helix-turn-helix domain"/>
    <property type="match status" value="1"/>
</dbReference>
<dbReference type="Proteomes" id="UP000680045">
    <property type="component" value="Unassembled WGS sequence"/>
</dbReference>
<dbReference type="AlphaFoldDB" id="A0A941FJR8"/>
<reference evidence="2" key="1">
    <citation type="submission" date="2021-04" db="EMBL/GenBank/DDBJ databases">
        <title>Whole genome sequencing of Enterococci isolates from hospitalized patients.</title>
        <authorList>
            <person name="Ogoti B.M."/>
            <person name="Onyambu F.G."/>
        </authorList>
    </citation>
    <scope>NUCLEOTIDE SEQUENCE</scope>
    <source>
        <strain evidence="2">242</strain>
    </source>
</reference>
<evidence type="ECO:0000259" key="1">
    <source>
        <dbReference type="Pfam" id="PF13556"/>
    </source>
</evidence>
<proteinExistence type="predicted"/>
<sequence>MNSNKHFFPTLNVIECCKTAEDLHIHINTLYQRIRKIEDTLESHWKNRKTY</sequence>
<evidence type="ECO:0000313" key="3">
    <source>
        <dbReference type="Proteomes" id="UP000680045"/>
    </source>
</evidence>
<dbReference type="InterPro" id="IPR042070">
    <property type="entry name" value="PucR_C-HTH_sf"/>
</dbReference>
<dbReference type="EMBL" id="JAGTPW010000062">
    <property type="protein sequence ID" value="MBR8645998.1"/>
    <property type="molecule type" value="Genomic_DNA"/>
</dbReference>
<organism evidence="2 3">
    <name type="scientific">Peribacillus frigoritolerans</name>
    <dbReference type="NCBI Taxonomy" id="450367"/>
    <lineage>
        <taxon>Bacteria</taxon>
        <taxon>Bacillati</taxon>
        <taxon>Bacillota</taxon>
        <taxon>Bacilli</taxon>
        <taxon>Bacillales</taxon>
        <taxon>Bacillaceae</taxon>
        <taxon>Peribacillus</taxon>
    </lineage>
</organism>
<dbReference type="InterPro" id="IPR025736">
    <property type="entry name" value="PucR_C-HTH_dom"/>
</dbReference>
<evidence type="ECO:0000313" key="2">
    <source>
        <dbReference type="EMBL" id="MBR8645998.1"/>
    </source>
</evidence>
<dbReference type="Pfam" id="PF13556">
    <property type="entry name" value="HTH_30"/>
    <property type="match status" value="1"/>
</dbReference>
<feature type="domain" description="PucR C-terminal helix-turn-helix" evidence="1">
    <location>
        <begin position="18"/>
        <end position="47"/>
    </location>
</feature>
<name>A0A941FJR8_9BACI</name>